<keyword evidence="1" id="KW-0732">Signal</keyword>
<dbReference type="PANTHER" id="PTHR21666">
    <property type="entry name" value="PEPTIDASE-RELATED"/>
    <property type="match status" value="1"/>
</dbReference>
<accession>A0A3S0EKG9</accession>
<dbReference type="SUPFAM" id="SSF51261">
    <property type="entry name" value="Duplicated hybrid motif"/>
    <property type="match status" value="1"/>
</dbReference>
<sequence length="473" mass="49623">MNQFARLEPAAARGLTGFRPRLPLDREQGALLVDLADDLFSPRWWRGLATLASLCIAALALAPGLEPLPGGRPAPLTPATWEQMAATGISPAANGSRTGLPMAETGAVTTLTDAPERTRIEVYAMLGPGERLASALERSGATAGDSASAAHLIEAAAGRPLAAGTALRLLLGASSGTVRSIELLSLRAGLDAQLAVVRDKDRLVLRRSAIAVDASPVRISGRAGDGLYWSLRAAGVSAQLAADYLKALATQVDVGAIGPDDRFDLVYANRRAATGESEAGALVYAGLRPALGPPLQLLRWREGGSEQWLEASGVGERRSGMAWPVDAPITSNFGMRFHPLLHYSRMHKGIDFGARSGTPIVAAADGQVERAGWAGGYGNQVRLAHGGNIETSYSHMSRMVVAPGMAVRQGQLIGYVGTTGLSTGPHLHYEVYEGGTAIDPLRIRFVSRSRLEGSSLAAFKARLAQLLALPTAP</sequence>
<dbReference type="AlphaFoldDB" id="A0A3S0EKG9"/>
<dbReference type="InterPro" id="IPR016047">
    <property type="entry name" value="M23ase_b-sheet_dom"/>
</dbReference>
<dbReference type="Gene3D" id="2.70.70.10">
    <property type="entry name" value="Glucose Permease (Domain IIA)"/>
    <property type="match status" value="1"/>
</dbReference>
<evidence type="ECO:0000313" key="4">
    <source>
        <dbReference type="Proteomes" id="UP000274661"/>
    </source>
</evidence>
<dbReference type="InterPro" id="IPR050570">
    <property type="entry name" value="Cell_wall_metabolism_enzyme"/>
</dbReference>
<dbReference type="FunFam" id="2.70.70.10:FF:000006">
    <property type="entry name" value="M23 family peptidase"/>
    <property type="match status" value="1"/>
</dbReference>
<dbReference type="EMBL" id="RWJF01000001">
    <property type="protein sequence ID" value="RST29708.1"/>
    <property type="molecule type" value="Genomic_DNA"/>
</dbReference>
<gene>
    <name evidence="3" type="ORF">HMF7854_01850</name>
</gene>
<reference evidence="3 4" key="1">
    <citation type="submission" date="2018-12" db="EMBL/GenBank/DDBJ databases">
        <title>Sphingomonas sp. HMF7854 Genome sequencing and assembly.</title>
        <authorList>
            <person name="Cha I."/>
            <person name="Kang H."/>
            <person name="Kim H."/>
            <person name="Kang J."/>
            <person name="Joh K."/>
        </authorList>
    </citation>
    <scope>NUCLEOTIDE SEQUENCE [LARGE SCALE GENOMIC DNA]</scope>
    <source>
        <strain evidence="3 4">HMF7854</strain>
    </source>
</reference>
<dbReference type="InterPro" id="IPR011055">
    <property type="entry name" value="Dup_hybrid_motif"/>
</dbReference>
<dbReference type="RefSeq" id="WP_126717547.1">
    <property type="nucleotide sequence ID" value="NZ_RWJF01000001.1"/>
</dbReference>
<dbReference type="Pfam" id="PF01551">
    <property type="entry name" value="Peptidase_M23"/>
    <property type="match status" value="1"/>
</dbReference>
<comment type="caution">
    <text evidence="3">The sequence shown here is derived from an EMBL/GenBank/DDBJ whole genome shotgun (WGS) entry which is preliminary data.</text>
</comment>
<dbReference type="PANTHER" id="PTHR21666:SF289">
    <property type="entry name" value="L-ALA--D-GLU ENDOPEPTIDASE"/>
    <property type="match status" value="1"/>
</dbReference>
<proteinExistence type="predicted"/>
<protein>
    <submittedName>
        <fullName evidence="3">M23 family metallopeptidase</fullName>
    </submittedName>
</protein>
<evidence type="ECO:0000313" key="3">
    <source>
        <dbReference type="EMBL" id="RST29708.1"/>
    </source>
</evidence>
<dbReference type="CDD" id="cd12797">
    <property type="entry name" value="M23_peptidase"/>
    <property type="match status" value="1"/>
</dbReference>
<name>A0A3S0EKG9_9SPHN</name>
<keyword evidence="4" id="KW-1185">Reference proteome</keyword>
<organism evidence="3 4">
    <name type="scientific">Sphingomonas ginkgonis</name>
    <dbReference type="NCBI Taxonomy" id="2315330"/>
    <lineage>
        <taxon>Bacteria</taxon>
        <taxon>Pseudomonadati</taxon>
        <taxon>Pseudomonadota</taxon>
        <taxon>Alphaproteobacteria</taxon>
        <taxon>Sphingomonadales</taxon>
        <taxon>Sphingomonadaceae</taxon>
        <taxon>Sphingomonas</taxon>
    </lineage>
</organism>
<evidence type="ECO:0000259" key="2">
    <source>
        <dbReference type="Pfam" id="PF01551"/>
    </source>
</evidence>
<evidence type="ECO:0000256" key="1">
    <source>
        <dbReference type="ARBA" id="ARBA00022729"/>
    </source>
</evidence>
<dbReference type="OrthoDB" id="9815245at2"/>
<dbReference type="GO" id="GO:0004222">
    <property type="term" value="F:metalloendopeptidase activity"/>
    <property type="evidence" value="ECO:0007669"/>
    <property type="project" value="TreeGrafter"/>
</dbReference>
<dbReference type="Gene3D" id="3.10.450.350">
    <property type="match status" value="1"/>
</dbReference>
<feature type="domain" description="M23ase beta-sheet core" evidence="2">
    <location>
        <begin position="345"/>
        <end position="440"/>
    </location>
</feature>
<dbReference type="Proteomes" id="UP000274661">
    <property type="component" value="Unassembled WGS sequence"/>
</dbReference>